<reference evidence="3 4" key="1">
    <citation type="submission" date="2019-03" db="EMBL/GenBank/DDBJ databases">
        <title>San Antonio Military Medical Center submission to MRSN (WRAIR), pending publication.</title>
        <authorList>
            <person name="Blyth D.M."/>
            <person name="Mccarthy S.L."/>
            <person name="Schall S.E."/>
            <person name="Stam J.A."/>
            <person name="Ong A.C."/>
            <person name="Mcgann P.T."/>
        </authorList>
    </citation>
    <scope>NUCLEOTIDE SEQUENCE [LARGE SCALE GENOMIC DNA]</scope>
    <source>
        <strain evidence="3 4">MRSN571793</strain>
    </source>
</reference>
<dbReference type="Gene3D" id="3.60.15.10">
    <property type="entry name" value="Ribonuclease Z/Hydroxyacylglutathione hydrolase-like"/>
    <property type="match status" value="1"/>
</dbReference>
<dbReference type="EMBL" id="SOML01000002">
    <property type="protein sequence ID" value="TFD97923.1"/>
    <property type="molecule type" value="Genomic_DNA"/>
</dbReference>
<dbReference type="Proteomes" id="UP000297861">
    <property type="component" value="Unassembled WGS sequence"/>
</dbReference>
<dbReference type="PANTHER" id="PTHR15032">
    <property type="entry name" value="N-ACYL-PHOSPHATIDYLETHANOLAMINE-HYDROLYZING PHOSPHOLIPASE D"/>
    <property type="match status" value="1"/>
</dbReference>
<keyword evidence="4" id="KW-1185">Reference proteome</keyword>
<dbReference type="OrthoDB" id="9805728at2"/>
<evidence type="ECO:0000259" key="2">
    <source>
        <dbReference type="Pfam" id="PF12706"/>
    </source>
</evidence>
<comment type="caution">
    <text evidence="3">The sequence shown here is derived from an EMBL/GenBank/DDBJ whole genome shotgun (WGS) entry which is preliminary data.</text>
</comment>
<feature type="region of interest" description="Disordered" evidence="1">
    <location>
        <begin position="28"/>
        <end position="50"/>
    </location>
</feature>
<dbReference type="InterPro" id="IPR001279">
    <property type="entry name" value="Metallo-B-lactamas"/>
</dbReference>
<dbReference type="SUPFAM" id="SSF56281">
    <property type="entry name" value="Metallo-hydrolase/oxidoreductase"/>
    <property type="match status" value="1"/>
</dbReference>
<dbReference type="GO" id="GO:0070290">
    <property type="term" value="F:N-acylphosphatidylethanolamine-specific phospholipase D activity"/>
    <property type="evidence" value="ECO:0007669"/>
    <property type="project" value="InterPro"/>
</dbReference>
<feature type="domain" description="Metallo-beta-lactamase" evidence="2">
    <location>
        <begin position="116"/>
        <end position="310"/>
    </location>
</feature>
<dbReference type="PIRSF" id="PIRSF038896">
    <property type="entry name" value="NAPE-PLD"/>
    <property type="match status" value="1"/>
</dbReference>
<dbReference type="RefSeq" id="WP_134435674.1">
    <property type="nucleotide sequence ID" value="NZ_SOML01000002.1"/>
</dbReference>
<evidence type="ECO:0000256" key="1">
    <source>
        <dbReference type="SAM" id="MobiDB-lite"/>
    </source>
</evidence>
<gene>
    <name evidence="3" type="ORF">E2605_04710</name>
</gene>
<accession>A0A4Y8L5R8</accession>
<dbReference type="PANTHER" id="PTHR15032:SF4">
    <property type="entry name" value="N-ACYL-PHOSPHATIDYLETHANOLAMINE-HYDROLYZING PHOSPHOLIPASE D"/>
    <property type="match status" value="1"/>
</dbReference>
<dbReference type="InterPro" id="IPR024884">
    <property type="entry name" value="NAPE-PLD"/>
</dbReference>
<evidence type="ECO:0000313" key="4">
    <source>
        <dbReference type="Proteomes" id="UP000297861"/>
    </source>
</evidence>
<dbReference type="InterPro" id="IPR036866">
    <property type="entry name" value="RibonucZ/Hydroxyglut_hydro"/>
</dbReference>
<organism evidence="3 4">
    <name type="scientific">Dysgonomonas capnocytophagoides</name>
    <dbReference type="NCBI Taxonomy" id="45254"/>
    <lineage>
        <taxon>Bacteria</taxon>
        <taxon>Pseudomonadati</taxon>
        <taxon>Bacteroidota</taxon>
        <taxon>Bacteroidia</taxon>
        <taxon>Bacteroidales</taxon>
        <taxon>Dysgonomonadaceae</taxon>
        <taxon>Dysgonomonas</taxon>
    </lineage>
</organism>
<evidence type="ECO:0000313" key="3">
    <source>
        <dbReference type="EMBL" id="TFD97923.1"/>
    </source>
</evidence>
<dbReference type="GO" id="GO:0008270">
    <property type="term" value="F:zinc ion binding"/>
    <property type="evidence" value="ECO:0007669"/>
    <property type="project" value="InterPro"/>
</dbReference>
<name>A0A4Y8L5R8_9BACT</name>
<dbReference type="AlphaFoldDB" id="A0A4Y8L5R8"/>
<dbReference type="GO" id="GO:0005737">
    <property type="term" value="C:cytoplasm"/>
    <property type="evidence" value="ECO:0007669"/>
    <property type="project" value="TreeGrafter"/>
</dbReference>
<dbReference type="Pfam" id="PF12706">
    <property type="entry name" value="Lactamase_B_2"/>
    <property type="match status" value="1"/>
</dbReference>
<dbReference type="STRING" id="1121485.GCA_000426485_02678"/>
<keyword evidence="3" id="KW-0378">Hydrolase</keyword>
<proteinExistence type="predicted"/>
<protein>
    <submittedName>
        <fullName evidence="3">MBL fold metallo-hydrolase</fullName>
    </submittedName>
</protein>
<sequence length="365" mass="41179">MIIILSILGILTIITVIFLNQANFGRTPTGERKERVNNSPNYRDGKFQNLSETPQLSGDKGYAAIMYDFLFGDYKRVTPIGEIPSVKTDLLNLDRTKDVLVWFGHSSYFIQIDGKRILADPVLDGVASPVSFLNKPFKGSDAYKTKDIPDIDYLFISHDHWDHLDYESVMALKDRVGKIICALGVGEHFEKWGFDKDKIVELDWNEEASLGEGFVSYCLPARHFSGRGLSPNQSLWASFLLQTPSMKIYLGGDSGYDTHFERIGKRFGGIDLAILENGQYGSGWKYIHMMPNQVVQAAKDLNAKALLPVHSSKFKLANHPWDEPLIQVTKTAEKENQRILTPMIGEVVNLKDSAQVFSKWWVGIE</sequence>